<gene>
    <name evidence="9" type="ORF">DFR63_1808</name>
</gene>
<feature type="transmembrane region" description="Helical" evidence="7">
    <location>
        <begin position="70"/>
        <end position="92"/>
    </location>
</feature>
<dbReference type="Pfam" id="PF00892">
    <property type="entry name" value="EamA"/>
    <property type="match status" value="2"/>
</dbReference>
<evidence type="ECO:0000256" key="5">
    <source>
        <dbReference type="ARBA" id="ARBA00022989"/>
    </source>
</evidence>
<dbReference type="PANTHER" id="PTHR32322">
    <property type="entry name" value="INNER MEMBRANE TRANSPORTER"/>
    <property type="match status" value="1"/>
</dbReference>
<feature type="transmembrane region" description="Helical" evidence="7">
    <location>
        <begin position="214"/>
        <end position="236"/>
    </location>
</feature>
<comment type="caution">
    <text evidence="9">The sequence shown here is derived from an EMBL/GenBank/DDBJ whole genome shotgun (WGS) entry which is preliminary data.</text>
</comment>
<keyword evidence="5 7" id="KW-1133">Transmembrane helix</keyword>
<keyword evidence="6 7" id="KW-0472">Membrane</keyword>
<keyword evidence="10" id="KW-1185">Reference proteome</keyword>
<dbReference type="GO" id="GO:0005886">
    <property type="term" value="C:plasma membrane"/>
    <property type="evidence" value="ECO:0007669"/>
    <property type="project" value="UniProtKB-SubCell"/>
</dbReference>
<comment type="similarity">
    <text evidence="2">Belongs to the EamA transporter family.</text>
</comment>
<evidence type="ECO:0000256" key="4">
    <source>
        <dbReference type="ARBA" id="ARBA00022692"/>
    </source>
</evidence>
<evidence type="ECO:0000313" key="9">
    <source>
        <dbReference type="EMBL" id="REG23434.1"/>
    </source>
</evidence>
<evidence type="ECO:0000256" key="3">
    <source>
        <dbReference type="ARBA" id="ARBA00022475"/>
    </source>
</evidence>
<sequence>MKQHGLWLTYGLVFLITAIWGLNVVFLKVLVENLPPQTMTAFRIMIAGITAIIIVYFARSLRGLTIREWIFTLFGMTFGVILHHLTLALGLVTTAASTGSLILSLVPLATAVLGMMFLGEQLTKMRVLGFILALAGVFFIQGGSFSGLKLSSGEIFLFISMFSQAISFIFIKKATATLDSKAVTAIMNFAGSIGLLLIALVLEPGGLAEMTTASAGVYVVLFTSGIVATGIGHMVFNSAIQKIGASKTAIFNNFVPFFGVLFSVIFLNEVIEPAQLIGFVFIVAGVLFGTGYLERVWFKNQQKRVNR</sequence>
<accession>A0A3E0AUL9</accession>
<feature type="domain" description="EamA" evidence="8">
    <location>
        <begin position="152"/>
        <end position="288"/>
    </location>
</feature>
<feature type="transmembrane region" description="Helical" evidence="7">
    <location>
        <begin position="155"/>
        <end position="171"/>
    </location>
</feature>
<feature type="transmembrane region" description="Helical" evidence="7">
    <location>
        <begin position="248"/>
        <end position="267"/>
    </location>
</feature>
<dbReference type="OrthoDB" id="4529062at2"/>
<dbReference type="InterPro" id="IPR000620">
    <property type="entry name" value="EamA_dom"/>
</dbReference>
<dbReference type="InterPro" id="IPR037185">
    <property type="entry name" value="EmrE-like"/>
</dbReference>
<evidence type="ECO:0000259" key="8">
    <source>
        <dbReference type="Pfam" id="PF00892"/>
    </source>
</evidence>
<name>A0A3E0AUL9_9STAP</name>
<feature type="domain" description="EamA" evidence="8">
    <location>
        <begin position="10"/>
        <end position="140"/>
    </location>
</feature>
<reference evidence="9 10" key="1">
    <citation type="submission" date="2018-08" db="EMBL/GenBank/DDBJ databases">
        <title>Genomic Encyclopedia of Type Strains, Phase IV (KMG-IV): sequencing the most valuable type-strain genomes for metagenomic binning, comparative biology and taxonomic classification.</title>
        <authorList>
            <person name="Goeker M."/>
        </authorList>
    </citation>
    <scope>NUCLEOTIDE SEQUENCE [LARGE SCALE GENOMIC DNA]</scope>
    <source>
        <strain evidence="9 10">DSM 17274</strain>
    </source>
</reference>
<evidence type="ECO:0000256" key="6">
    <source>
        <dbReference type="ARBA" id="ARBA00023136"/>
    </source>
</evidence>
<feature type="transmembrane region" description="Helical" evidence="7">
    <location>
        <begin position="125"/>
        <end position="143"/>
    </location>
</feature>
<evidence type="ECO:0000256" key="2">
    <source>
        <dbReference type="ARBA" id="ARBA00007362"/>
    </source>
</evidence>
<dbReference type="Proteomes" id="UP000257076">
    <property type="component" value="Unassembled WGS sequence"/>
</dbReference>
<keyword evidence="4 7" id="KW-0812">Transmembrane</keyword>
<feature type="transmembrane region" description="Helical" evidence="7">
    <location>
        <begin position="183"/>
        <end position="202"/>
    </location>
</feature>
<protein>
    <submittedName>
        <fullName evidence="9">EamA domain-containing membrane protein RarD</fullName>
    </submittedName>
</protein>
<feature type="transmembrane region" description="Helical" evidence="7">
    <location>
        <begin position="98"/>
        <end position="118"/>
    </location>
</feature>
<dbReference type="EMBL" id="QUMW01000013">
    <property type="protein sequence ID" value="REG23434.1"/>
    <property type="molecule type" value="Genomic_DNA"/>
</dbReference>
<dbReference type="SUPFAM" id="SSF103481">
    <property type="entry name" value="Multidrug resistance efflux transporter EmrE"/>
    <property type="match status" value="2"/>
</dbReference>
<comment type="subcellular location">
    <subcellularLocation>
        <location evidence="1">Cell membrane</location>
        <topology evidence="1">Multi-pass membrane protein</topology>
    </subcellularLocation>
</comment>
<feature type="transmembrane region" description="Helical" evidence="7">
    <location>
        <begin position="7"/>
        <end position="27"/>
    </location>
</feature>
<evidence type="ECO:0000256" key="1">
    <source>
        <dbReference type="ARBA" id="ARBA00004651"/>
    </source>
</evidence>
<evidence type="ECO:0000256" key="7">
    <source>
        <dbReference type="SAM" id="Phobius"/>
    </source>
</evidence>
<feature type="transmembrane region" description="Helical" evidence="7">
    <location>
        <begin position="273"/>
        <end position="293"/>
    </location>
</feature>
<dbReference type="AlphaFoldDB" id="A0A3E0AUL9"/>
<evidence type="ECO:0000313" key="10">
    <source>
        <dbReference type="Proteomes" id="UP000257076"/>
    </source>
</evidence>
<dbReference type="RefSeq" id="WP_115885591.1">
    <property type="nucleotide sequence ID" value="NZ_CBCSHX010000004.1"/>
</dbReference>
<feature type="transmembrane region" description="Helical" evidence="7">
    <location>
        <begin position="39"/>
        <end position="58"/>
    </location>
</feature>
<organism evidence="9 10">
    <name type="scientific">Jeotgalicoccus halotolerans</name>
    <dbReference type="NCBI Taxonomy" id="157227"/>
    <lineage>
        <taxon>Bacteria</taxon>
        <taxon>Bacillati</taxon>
        <taxon>Bacillota</taxon>
        <taxon>Bacilli</taxon>
        <taxon>Bacillales</taxon>
        <taxon>Staphylococcaceae</taxon>
        <taxon>Jeotgalicoccus</taxon>
    </lineage>
</organism>
<dbReference type="PANTHER" id="PTHR32322:SF18">
    <property type="entry name" value="S-ADENOSYLMETHIONINE_S-ADENOSYLHOMOCYSTEINE TRANSPORTER"/>
    <property type="match status" value="1"/>
</dbReference>
<proteinExistence type="inferred from homology"/>
<dbReference type="InterPro" id="IPR050638">
    <property type="entry name" value="AA-Vitamin_Transporters"/>
</dbReference>
<keyword evidence="3" id="KW-1003">Cell membrane</keyword>